<keyword evidence="15" id="KW-0175">Coiled coil</keyword>
<comment type="cofactor">
    <cofactor evidence="1">
        <name>Mg(2+)</name>
        <dbReference type="ChEBI" id="CHEBI:18420"/>
    </cofactor>
</comment>
<dbReference type="FunFam" id="3.30.420.390:FF:000002">
    <property type="entry name" value="DNA polymerase gamma, catalytic subunit"/>
    <property type="match status" value="1"/>
</dbReference>
<feature type="region of interest" description="Disordered" evidence="16">
    <location>
        <begin position="472"/>
        <end position="491"/>
    </location>
</feature>
<accession>A0AA97KLX6</accession>
<feature type="region of interest" description="Disordered" evidence="16">
    <location>
        <begin position="664"/>
        <end position="696"/>
    </location>
</feature>
<dbReference type="PANTHER" id="PTHR10267">
    <property type="entry name" value="DNA POLYMERASE SUBUNIT GAMMA-1"/>
    <property type="match status" value="1"/>
</dbReference>
<evidence type="ECO:0000256" key="16">
    <source>
        <dbReference type="SAM" id="MobiDB-lite"/>
    </source>
</evidence>
<dbReference type="GO" id="GO:0003887">
    <property type="term" value="F:DNA-directed DNA polymerase activity"/>
    <property type="evidence" value="ECO:0007669"/>
    <property type="project" value="UniProtKB-KW"/>
</dbReference>
<keyword evidence="11" id="KW-0238">DNA-binding</keyword>
<dbReference type="GO" id="GO:0042645">
    <property type="term" value="C:mitochondrial nucleoid"/>
    <property type="evidence" value="ECO:0007669"/>
    <property type="project" value="UniProtKB-SubCell"/>
</dbReference>
<comment type="subcellular location">
    <subcellularLocation>
        <location evidence="2">Mitochondrion matrix</location>
        <location evidence="2">Mitochondrion nucleoid</location>
    </subcellularLocation>
</comment>
<comment type="similarity">
    <text evidence="3">Belongs to the DNA polymerase type-A family.</text>
</comment>
<dbReference type="RefSeq" id="XP_054858351.1">
    <property type="nucleotide sequence ID" value="XM_055002376.1"/>
</dbReference>
<dbReference type="RefSeq" id="XP_054858352.1">
    <property type="nucleotide sequence ID" value="XM_055002377.1"/>
</dbReference>
<keyword evidence="18" id="KW-1185">Reference proteome</keyword>
<keyword evidence="12" id="KW-0496">Mitochondrion</keyword>
<proteinExistence type="inferred from homology"/>
<evidence type="ECO:0000256" key="3">
    <source>
        <dbReference type="ARBA" id="ARBA00007705"/>
    </source>
</evidence>
<dbReference type="Gene3D" id="3.30.420.390">
    <property type="match status" value="2"/>
</dbReference>
<dbReference type="Proteomes" id="UP001190640">
    <property type="component" value="Chromosome 18"/>
</dbReference>
<keyword evidence="9" id="KW-0460">Magnesium</keyword>
<dbReference type="InterPro" id="IPR002297">
    <property type="entry name" value="DNA-dir_DNA_pol_A_mt"/>
</dbReference>
<dbReference type="AlphaFoldDB" id="A0AA97KLX6"/>
<dbReference type="InterPro" id="IPR043502">
    <property type="entry name" value="DNA/RNA_pol_sf"/>
</dbReference>
<dbReference type="CTD" id="5428"/>
<evidence type="ECO:0000313" key="18">
    <source>
        <dbReference type="Proteomes" id="UP001190640"/>
    </source>
</evidence>
<evidence type="ECO:0000256" key="10">
    <source>
        <dbReference type="ARBA" id="ARBA00022932"/>
    </source>
</evidence>
<sequence length="1194" mass="135386">MKHLAWRTTLAGLFTSRTALRWSSGSSGSHLLQAEVAQDTCTASGQQRMNPLGIQMLSKGLHEQIFRGAQVHYSDEDVQKSVEHLKKHDLWGKETSTVPDVELQLPHMYGANIDEHFCILAQKQSLPYLEAAEELLESTLSPMPQEWAWEVGWTRYGPDGEKKMVEFPDERAMVFDVEVCVEEGHCPTLAVAVSPSAWYSWCSKRLLEQRYSWSNQLTLADLIPLESGSNFPKQDWREKLVVGHNISFDRAHIREQYLIQGSRMRFLDTLSMHMAISGLSGFQRSLWMAAKHGKRKGLQQVQEHIKKTRSKTDGPVIASWDWVNISSINNLVDVHALYVGGQTLEKEARELFVKGSMNDIRNNFQDLMTYCALDVQATHEVFQEQLPLFIKRCPHPVTFAGMLEMGVSYLPVNQNWERYLDEAQVTYEELQKEMKKSLMNLADDACQLLHEERYKDDPWLWDLEWDLQEFKQKKKKTGKKNQDGDDEPPKVVENASVLEWQEDPGPPTEVEEQSIPASQLCLDRLKETVTLQPKRIQHLPGHPGWYRKLCPRLSDPSWVPGPSLISLQMRVTPKLMRLTWDGFPLHYSEKYGWGYLVPGKERPAEDAPGDQSPACPFRVIEHLYREHCKEKGKEQPDSLDASLDEDLMLTENSAVWQKVEELGHLETDVDADPAAKPTRKDEEGSAESPEYHHGNGPYNDVNIPGCWFFKLPHKDGNANNVGSPFAKDFLSKMEDGTLQPGTRGSDGTRALEINKKVSFWRNAHKRISSQMVVWLKKGELPRSVTRHPDYDEENSYGAILPQVVTAGTITRRAVEPTWLTASNARADRVGSELKAMVQAPPAYHLVGADVDSQELWIAAVLGEAHFAGIHGCTAFGWMTLQGKKSNGTDLHSKTASTVGISREHAKVFNYGRIYGAGQPFAERLLMQFNHRLTQQQASEKARQMYASTKGIRRCLLSEDGEWLVKELGIPVERAADGSVSLQDVRQIHREAGKRSRKKKWDVVRQRLWANGTESEMFNKLESIAMSESPCTPVLGCHISRALEPAAVKGEFVTSRINWVVQSSAVDYLHLMLVAMKWLCEEFSINGRFCISIHDEVRYLVQSEDRYRAALALQITNLLTRCMFAYKLGLQDLPQSVAFFSAVDIDQCLRKEVTMDCITPSNPTGMERRYGIPQGDALDIYQLLKITKGSLEKGK</sequence>
<dbReference type="SUPFAM" id="SSF56672">
    <property type="entry name" value="DNA/RNA polymerases"/>
    <property type="match status" value="1"/>
</dbReference>
<evidence type="ECO:0000256" key="7">
    <source>
        <dbReference type="ARBA" id="ARBA00022695"/>
    </source>
</evidence>
<dbReference type="InterPro" id="IPR019760">
    <property type="entry name" value="DNA-dir_DNA_pol_A_CS"/>
</dbReference>
<dbReference type="RefSeq" id="XP_054858350.1">
    <property type="nucleotide sequence ID" value="XM_055002375.1"/>
</dbReference>
<feature type="compositionally biased region" description="Basic and acidic residues" evidence="16">
    <location>
        <begin position="480"/>
        <end position="490"/>
    </location>
</feature>
<keyword evidence="8" id="KW-0235">DNA replication</keyword>
<dbReference type="Pfam" id="PF18136">
    <property type="entry name" value="DNApol_Exo"/>
    <property type="match status" value="1"/>
</dbReference>
<protein>
    <recommendedName>
        <fullName evidence="5">DNA polymerase subunit gamma-1</fullName>
        <ecNumber evidence="4">2.7.7.7</ecNumber>
    </recommendedName>
    <alternativeName>
        <fullName evidence="14">Mitochondrial DNA polymerase catalytic subunit</fullName>
    </alternativeName>
</protein>
<dbReference type="SMART" id="SM00482">
    <property type="entry name" value="POLAc"/>
    <property type="match status" value="1"/>
</dbReference>
<dbReference type="SUPFAM" id="SSF53098">
    <property type="entry name" value="Ribonuclease H-like"/>
    <property type="match status" value="1"/>
</dbReference>
<evidence type="ECO:0000313" key="21">
    <source>
        <dbReference type="RefSeq" id="XP_054858352.1"/>
    </source>
</evidence>
<dbReference type="FunFam" id="1.10.150.20:FF:000024">
    <property type="entry name" value="DNA polymerase gamma, catalytic subunit"/>
    <property type="match status" value="1"/>
</dbReference>
<reference evidence="19 20" key="1">
    <citation type="submission" date="2025-04" db="UniProtKB">
        <authorList>
            <consortium name="RefSeq"/>
        </authorList>
    </citation>
    <scope>IDENTIFICATION</scope>
    <source>
        <tissue evidence="19 20">Blood</tissue>
    </source>
</reference>
<evidence type="ECO:0000256" key="12">
    <source>
        <dbReference type="ARBA" id="ARBA00023128"/>
    </source>
</evidence>
<evidence type="ECO:0000256" key="2">
    <source>
        <dbReference type="ARBA" id="ARBA00004436"/>
    </source>
</evidence>
<dbReference type="InterPro" id="IPR041336">
    <property type="entry name" value="DNApol_Exo"/>
</dbReference>
<dbReference type="PROSITE" id="PS00447">
    <property type="entry name" value="DNA_POLYMERASE_A"/>
    <property type="match status" value="1"/>
</dbReference>
<evidence type="ECO:0000256" key="6">
    <source>
        <dbReference type="ARBA" id="ARBA00022679"/>
    </source>
</evidence>
<keyword evidence="6" id="KW-0808">Transferase</keyword>
<evidence type="ECO:0000256" key="15">
    <source>
        <dbReference type="SAM" id="Coils"/>
    </source>
</evidence>
<evidence type="ECO:0000256" key="4">
    <source>
        <dbReference type="ARBA" id="ARBA00012417"/>
    </source>
</evidence>
<evidence type="ECO:0000259" key="17">
    <source>
        <dbReference type="SMART" id="SM00482"/>
    </source>
</evidence>
<dbReference type="FunFam" id="3.30.420.390:FF:000001">
    <property type="entry name" value="DNA polymerase gamma, catalytic subunit"/>
    <property type="match status" value="1"/>
</dbReference>
<dbReference type="GO" id="GO:0006264">
    <property type="term" value="P:mitochondrial DNA replication"/>
    <property type="evidence" value="ECO:0007669"/>
    <property type="project" value="InterPro"/>
</dbReference>
<gene>
    <name evidence="19 20 21" type="primary">POLG</name>
</gene>
<evidence type="ECO:0000256" key="9">
    <source>
        <dbReference type="ARBA" id="ARBA00022842"/>
    </source>
</evidence>
<dbReference type="EC" id="2.7.7.7" evidence="4"/>
<dbReference type="GO" id="GO:0005760">
    <property type="term" value="C:gamma DNA polymerase complex"/>
    <property type="evidence" value="ECO:0007669"/>
    <property type="project" value="InterPro"/>
</dbReference>
<evidence type="ECO:0000313" key="19">
    <source>
        <dbReference type="RefSeq" id="XP_054858350.1"/>
    </source>
</evidence>
<dbReference type="GO" id="GO:0003677">
    <property type="term" value="F:DNA binding"/>
    <property type="evidence" value="ECO:0007669"/>
    <property type="project" value="UniProtKB-KW"/>
</dbReference>
<evidence type="ECO:0000256" key="5">
    <source>
        <dbReference type="ARBA" id="ARBA00015350"/>
    </source>
</evidence>
<evidence type="ECO:0000313" key="20">
    <source>
        <dbReference type="RefSeq" id="XP_054858351.1"/>
    </source>
</evidence>
<keyword evidence="10" id="KW-0239">DNA-directed DNA polymerase</keyword>
<dbReference type="PANTHER" id="PTHR10267:SF0">
    <property type="entry name" value="DNA POLYMERASE SUBUNIT GAMMA-1"/>
    <property type="match status" value="1"/>
</dbReference>
<keyword evidence="7" id="KW-0548">Nucleotidyltransferase</keyword>
<dbReference type="PRINTS" id="PR00867">
    <property type="entry name" value="DNAPOLG"/>
</dbReference>
<feature type="coiled-coil region" evidence="15">
    <location>
        <begin position="413"/>
        <end position="440"/>
    </location>
</feature>
<feature type="compositionally biased region" description="Basic and acidic residues" evidence="16">
    <location>
        <begin position="678"/>
        <end position="693"/>
    </location>
</feature>
<dbReference type="InterPro" id="IPR047580">
    <property type="entry name" value="POLG_palm_dom"/>
</dbReference>
<dbReference type="CDD" id="cd08641">
    <property type="entry name" value="DNA_pol_gammaA"/>
    <property type="match status" value="1"/>
</dbReference>
<name>A0AA97KLX6_EUBMA</name>
<dbReference type="Gene3D" id="3.30.70.370">
    <property type="match status" value="1"/>
</dbReference>
<organism evidence="18 20">
    <name type="scientific">Eublepharis macularius</name>
    <name type="common">Leopard gecko</name>
    <name type="synonym">Cyrtodactylus macularius</name>
    <dbReference type="NCBI Taxonomy" id="481883"/>
    <lineage>
        <taxon>Eukaryota</taxon>
        <taxon>Metazoa</taxon>
        <taxon>Chordata</taxon>
        <taxon>Craniata</taxon>
        <taxon>Vertebrata</taxon>
        <taxon>Euteleostomi</taxon>
        <taxon>Lepidosauria</taxon>
        <taxon>Squamata</taxon>
        <taxon>Bifurcata</taxon>
        <taxon>Gekkota</taxon>
        <taxon>Eublepharidae</taxon>
        <taxon>Eublepharinae</taxon>
        <taxon>Eublepharis</taxon>
    </lineage>
</organism>
<keyword evidence="13" id="KW-1135">Mitochondrion nucleoid</keyword>
<dbReference type="GO" id="GO:0008408">
    <property type="term" value="F:3'-5' exonuclease activity"/>
    <property type="evidence" value="ECO:0007669"/>
    <property type="project" value="TreeGrafter"/>
</dbReference>
<evidence type="ECO:0000256" key="11">
    <source>
        <dbReference type="ARBA" id="ARBA00023125"/>
    </source>
</evidence>
<evidence type="ECO:0000256" key="13">
    <source>
        <dbReference type="ARBA" id="ARBA00023271"/>
    </source>
</evidence>
<dbReference type="GeneID" id="129345302"/>
<feature type="domain" description="DNA-directed DNA polymerase family A palm" evidence="17">
    <location>
        <begin position="830"/>
        <end position="1104"/>
    </location>
</feature>
<dbReference type="InterPro" id="IPR012337">
    <property type="entry name" value="RNaseH-like_sf"/>
</dbReference>
<dbReference type="Gene3D" id="1.10.150.20">
    <property type="entry name" value="5' to 3' exonuclease, C-terminal subdomain"/>
    <property type="match status" value="1"/>
</dbReference>
<evidence type="ECO:0000256" key="1">
    <source>
        <dbReference type="ARBA" id="ARBA00001946"/>
    </source>
</evidence>
<dbReference type="InterPro" id="IPR001098">
    <property type="entry name" value="DNA-dir_DNA_pol_A_palm_dom"/>
</dbReference>
<evidence type="ECO:0000256" key="8">
    <source>
        <dbReference type="ARBA" id="ARBA00022705"/>
    </source>
</evidence>
<dbReference type="KEGG" id="emc:129345302"/>
<evidence type="ECO:0000256" key="14">
    <source>
        <dbReference type="ARBA" id="ARBA00031966"/>
    </source>
</evidence>